<evidence type="ECO:0000256" key="1">
    <source>
        <dbReference type="ARBA" id="ARBA00022714"/>
    </source>
</evidence>
<keyword evidence="7" id="KW-1185">Reference proteome</keyword>
<keyword evidence="2" id="KW-0479">Metal-binding</keyword>
<dbReference type="Pfam" id="PF00355">
    <property type="entry name" value="Rieske"/>
    <property type="match status" value="1"/>
</dbReference>
<dbReference type="InterPro" id="IPR017941">
    <property type="entry name" value="Rieske_2Fe-2S"/>
</dbReference>
<dbReference type="InterPro" id="IPR036922">
    <property type="entry name" value="Rieske_2Fe-2S_sf"/>
</dbReference>
<reference evidence="6 7" key="1">
    <citation type="submission" date="2014-05" db="EMBL/GenBank/DDBJ databases">
        <title>Complete genome sequence of Corynebacterium marinum DSM 44953.</title>
        <authorList>
            <person name="Schaffert L."/>
            <person name="Albersmeier A."/>
            <person name="Kalinowski J."/>
            <person name="Ruckert C."/>
        </authorList>
    </citation>
    <scope>NUCLEOTIDE SEQUENCE [LARGE SCALE GENOMIC DNA]</scope>
    <source>
        <strain evidence="6 7">DSM 44953</strain>
    </source>
</reference>
<dbReference type="Gene3D" id="2.102.10.10">
    <property type="entry name" value="Rieske [2Fe-2S] iron-sulphur domain"/>
    <property type="match status" value="1"/>
</dbReference>
<name>A0A0B6TUS1_9CORY</name>
<evidence type="ECO:0000313" key="7">
    <source>
        <dbReference type="Proteomes" id="UP000031928"/>
    </source>
</evidence>
<gene>
    <name evidence="6" type="ORF">B840_12305</name>
</gene>
<keyword evidence="4" id="KW-0411">Iron-sulfur</keyword>
<protein>
    <recommendedName>
        <fullName evidence="5">Rieske domain-containing protein</fullName>
    </recommendedName>
</protein>
<proteinExistence type="predicted"/>
<dbReference type="GO" id="GO:0016705">
    <property type="term" value="F:oxidoreductase activity, acting on paired donors, with incorporation or reduction of molecular oxygen"/>
    <property type="evidence" value="ECO:0007669"/>
    <property type="project" value="UniProtKB-ARBA"/>
</dbReference>
<dbReference type="GO" id="GO:0046872">
    <property type="term" value="F:metal ion binding"/>
    <property type="evidence" value="ECO:0007669"/>
    <property type="project" value="UniProtKB-KW"/>
</dbReference>
<feature type="domain" description="Rieske" evidence="5">
    <location>
        <begin position="5"/>
        <end position="106"/>
    </location>
</feature>
<dbReference type="PROSITE" id="PS51296">
    <property type="entry name" value="RIESKE"/>
    <property type="match status" value="1"/>
</dbReference>
<dbReference type="GO" id="GO:0051537">
    <property type="term" value="F:2 iron, 2 sulfur cluster binding"/>
    <property type="evidence" value="ECO:0007669"/>
    <property type="project" value="UniProtKB-KW"/>
</dbReference>
<keyword evidence="3" id="KW-0408">Iron</keyword>
<dbReference type="KEGG" id="cmq:B840_12305"/>
<evidence type="ECO:0000256" key="2">
    <source>
        <dbReference type="ARBA" id="ARBA00022723"/>
    </source>
</evidence>
<evidence type="ECO:0000256" key="3">
    <source>
        <dbReference type="ARBA" id="ARBA00023004"/>
    </source>
</evidence>
<dbReference type="Proteomes" id="UP000031928">
    <property type="component" value="Chromosome"/>
</dbReference>
<evidence type="ECO:0000256" key="4">
    <source>
        <dbReference type="ARBA" id="ARBA00023014"/>
    </source>
</evidence>
<dbReference type="HOGENOM" id="CLU_055690_5_2_11"/>
<evidence type="ECO:0000313" key="6">
    <source>
        <dbReference type="EMBL" id="AJK70029.1"/>
    </source>
</evidence>
<evidence type="ECO:0000259" key="5">
    <source>
        <dbReference type="PROSITE" id="PS51296"/>
    </source>
</evidence>
<dbReference type="GO" id="GO:0004497">
    <property type="term" value="F:monooxygenase activity"/>
    <property type="evidence" value="ECO:0007669"/>
    <property type="project" value="UniProtKB-ARBA"/>
</dbReference>
<dbReference type="EMBL" id="CP007790">
    <property type="protein sequence ID" value="AJK70029.1"/>
    <property type="molecule type" value="Genomic_DNA"/>
</dbReference>
<organism evidence="6 7">
    <name type="scientific">Corynebacterium marinum DSM 44953</name>
    <dbReference type="NCBI Taxonomy" id="1224162"/>
    <lineage>
        <taxon>Bacteria</taxon>
        <taxon>Bacillati</taxon>
        <taxon>Actinomycetota</taxon>
        <taxon>Actinomycetes</taxon>
        <taxon>Mycobacteriales</taxon>
        <taxon>Corynebacteriaceae</taxon>
        <taxon>Corynebacterium</taxon>
    </lineage>
</organism>
<keyword evidence="1" id="KW-0001">2Fe-2S</keyword>
<sequence>MTHLVLIAAVDELSPGTIRVFPREDTGLGAPLALVRDLNGEFHAVEDSCPHVGASFGRGVVHPDAVIECPLHHGLWCLRSGDAVRYPARTPAKIRRVEVREGGVWVSAGG</sequence>
<dbReference type="STRING" id="1224162.B840_12305"/>
<accession>A0A0B6TUS1</accession>
<dbReference type="OrthoDB" id="147178at2"/>
<dbReference type="AlphaFoldDB" id="A0A0B6TUS1"/>
<dbReference type="SUPFAM" id="SSF50022">
    <property type="entry name" value="ISP domain"/>
    <property type="match status" value="1"/>
</dbReference>